<keyword evidence="7" id="KW-0862">Zinc</keyword>
<keyword evidence="3" id="KW-0728">SH3 domain</keyword>
<dbReference type="PANTHER" id="PTHR15135:SF3">
    <property type="entry name" value="SH3 AND CYSTEINE-RICH DOMAIN-CONTAINING PROTEIN"/>
    <property type="match status" value="1"/>
</dbReference>
<evidence type="ECO:0000313" key="10">
    <source>
        <dbReference type="EMBL" id="GCC19532.1"/>
    </source>
</evidence>
<dbReference type="Pfam" id="PF07653">
    <property type="entry name" value="SH3_2"/>
    <property type="match status" value="1"/>
</dbReference>
<organism evidence="10 11">
    <name type="scientific">Chiloscyllium punctatum</name>
    <name type="common">Brownbanded bambooshark</name>
    <name type="synonym">Hemiscyllium punctatum</name>
    <dbReference type="NCBI Taxonomy" id="137246"/>
    <lineage>
        <taxon>Eukaryota</taxon>
        <taxon>Metazoa</taxon>
        <taxon>Chordata</taxon>
        <taxon>Craniata</taxon>
        <taxon>Vertebrata</taxon>
        <taxon>Chondrichthyes</taxon>
        <taxon>Elasmobranchii</taxon>
        <taxon>Galeomorphii</taxon>
        <taxon>Galeoidea</taxon>
        <taxon>Orectolobiformes</taxon>
        <taxon>Hemiscylliidae</taxon>
        <taxon>Chiloscyllium</taxon>
    </lineage>
</organism>
<dbReference type="GO" id="GO:1903078">
    <property type="term" value="P:positive regulation of protein localization to plasma membrane"/>
    <property type="evidence" value="ECO:0007669"/>
    <property type="project" value="TreeGrafter"/>
</dbReference>
<sequence>METQVLRGCKSTVSAGVIESNVAKGKIADRVGYFPATFVQKVLVGEKVFRCTKPFSGCKEEGQINVKENQICVDKGEETNGFIKVCSGKKKGFVPLDILVNI</sequence>
<dbReference type="GO" id="GO:0005737">
    <property type="term" value="C:cytoplasm"/>
    <property type="evidence" value="ECO:0007669"/>
    <property type="project" value="UniProtKB-SubCell"/>
</dbReference>
<keyword evidence="7" id="KW-0479">Metal-binding</keyword>
<keyword evidence="4" id="KW-1003">Cell membrane</keyword>
<evidence type="ECO:0000256" key="5">
    <source>
        <dbReference type="ARBA" id="ARBA00022490"/>
    </source>
</evidence>
<dbReference type="EMBL" id="BEZZ01000001">
    <property type="protein sequence ID" value="GCC19532.1"/>
    <property type="molecule type" value="Genomic_DNA"/>
</dbReference>
<dbReference type="PANTHER" id="PTHR15135">
    <property type="entry name" value="STAC"/>
    <property type="match status" value="1"/>
</dbReference>
<keyword evidence="6" id="KW-0677">Repeat</keyword>
<dbReference type="InterPro" id="IPR001452">
    <property type="entry name" value="SH3_domain"/>
</dbReference>
<protein>
    <recommendedName>
        <fullName evidence="9">SH3 domain-containing protein</fullName>
    </recommendedName>
</protein>
<evidence type="ECO:0000256" key="3">
    <source>
        <dbReference type="ARBA" id="ARBA00022443"/>
    </source>
</evidence>
<keyword evidence="8" id="KW-0472">Membrane</keyword>
<name>A0A401RN14_CHIPU</name>
<evidence type="ECO:0000256" key="7">
    <source>
        <dbReference type="ARBA" id="ARBA00022771"/>
    </source>
</evidence>
<accession>A0A401RN14</accession>
<evidence type="ECO:0000256" key="2">
    <source>
        <dbReference type="ARBA" id="ARBA00004496"/>
    </source>
</evidence>
<evidence type="ECO:0000256" key="8">
    <source>
        <dbReference type="ARBA" id="ARBA00023136"/>
    </source>
</evidence>
<feature type="domain" description="SH3" evidence="9">
    <location>
        <begin position="49"/>
        <end position="100"/>
    </location>
</feature>
<gene>
    <name evidence="10" type="ORF">chiPu_0000052</name>
</gene>
<comment type="caution">
    <text evidence="10">The sequence shown here is derived from an EMBL/GenBank/DDBJ whole genome shotgun (WGS) entry which is preliminary data.</text>
</comment>
<dbReference type="Proteomes" id="UP000287033">
    <property type="component" value="Unassembled WGS sequence"/>
</dbReference>
<evidence type="ECO:0000313" key="11">
    <source>
        <dbReference type="Proteomes" id="UP000287033"/>
    </source>
</evidence>
<dbReference type="GO" id="GO:0003009">
    <property type="term" value="P:skeletal muscle contraction"/>
    <property type="evidence" value="ECO:0007669"/>
    <property type="project" value="TreeGrafter"/>
</dbReference>
<evidence type="ECO:0000256" key="1">
    <source>
        <dbReference type="ARBA" id="ARBA00004236"/>
    </source>
</evidence>
<keyword evidence="11" id="KW-1185">Reference proteome</keyword>
<comment type="subcellular location">
    <subcellularLocation>
        <location evidence="1">Cell membrane</location>
    </subcellularLocation>
    <subcellularLocation>
        <location evidence="2">Cytoplasm</location>
    </subcellularLocation>
</comment>
<dbReference type="STRING" id="137246.A0A401RN14"/>
<evidence type="ECO:0000256" key="4">
    <source>
        <dbReference type="ARBA" id="ARBA00022475"/>
    </source>
</evidence>
<reference evidence="10 11" key="1">
    <citation type="journal article" date="2018" name="Nat. Ecol. Evol.">
        <title>Shark genomes provide insights into elasmobranch evolution and the origin of vertebrates.</title>
        <authorList>
            <person name="Hara Y"/>
            <person name="Yamaguchi K"/>
            <person name="Onimaru K"/>
            <person name="Kadota M"/>
            <person name="Koyanagi M"/>
            <person name="Keeley SD"/>
            <person name="Tatsumi K"/>
            <person name="Tanaka K"/>
            <person name="Motone F"/>
            <person name="Kageyama Y"/>
            <person name="Nozu R"/>
            <person name="Adachi N"/>
            <person name="Nishimura O"/>
            <person name="Nakagawa R"/>
            <person name="Tanegashima C"/>
            <person name="Kiyatake I"/>
            <person name="Matsumoto R"/>
            <person name="Murakumo K"/>
            <person name="Nishida K"/>
            <person name="Terakita A"/>
            <person name="Kuratani S"/>
            <person name="Sato K"/>
            <person name="Hyodo S Kuraku.S."/>
        </authorList>
    </citation>
    <scope>NUCLEOTIDE SEQUENCE [LARGE SCALE GENOMIC DNA]</scope>
</reference>
<proteinExistence type="predicted"/>
<keyword evidence="5" id="KW-0963">Cytoplasm</keyword>
<dbReference type="OrthoDB" id="9991832at2759"/>
<dbReference type="InterPro" id="IPR039688">
    <property type="entry name" value="STAC1/2/3"/>
</dbReference>
<dbReference type="GO" id="GO:0044325">
    <property type="term" value="F:transmembrane transporter binding"/>
    <property type="evidence" value="ECO:0007669"/>
    <property type="project" value="TreeGrafter"/>
</dbReference>
<evidence type="ECO:0000259" key="9">
    <source>
        <dbReference type="Pfam" id="PF07653"/>
    </source>
</evidence>
<dbReference type="GO" id="GO:0005886">
    <property type="term" value="C:plasma membrane"/>
    <property type="evidence" value="ECO:0007669"/>
    <property type="project" value="UniProtKB-SubCell"/>
</dbReference>
<keyword evidence="7" id="KW-0863">Zinc-finger</keyword>
<dbReference type="GO" id="GO:0008270">
    <property type="term" value="F:zinc ion binding"/>
    <property type="evidence" value="ECO:0007669"/>
    <property type="project" value="UniProtKB-KW"/>
</dbReference>
<dbReference type="AlphaFoldDB" id="A0A401RN14"/>
<dbReference type="OMA" id="ICMASKE"/>
<evidence type="ECO:0000256" key="6">
    <source>
        <dbReference type="ARBA" id="ARBA00022737"/>
    </source>
</evidence>